<accession>A0A372NR88</accession>
<feature type="domain" description="Cyclic nucleotide-binding" evidence="1">
    <location>
        <begin position="66"/>
        <end position="150"/>
    </location>
</feature>
<dbReference type="Proteomes" id="UP000264217">
    <property type="component" value="Unassembled WGS sequence"/>
</dbReference>
<comment type="caution">
    <text evidence="2">The sequence shown here is derived from an EMBL/GenBank/DDBJ whole genome shotgun (WGS) entry which is preliminary data.</text>
</comment>
<dbReference type="Gene3D" id="2.60.120.10">
    <property type="entry name" value="Jelly Rolls"/>
    <property type="match status" value="1"/>
</dbReference>
<dbReference type="InterPro" id="IPR018490">
    <property type="entry name" value="cNMP-bd_dom_sf"/>
</dbReference>
<dbReference type="Pfam" id="PF00027">
    <property type="entry name" value="cNMP_binding"/>
    <property type="match status" value="1"/>
</dbReference>
<dbReference type="InterPro" id="IPR014710">
    <property type="entry name" value="RmlC-like_jellyroll"/>
</dbReference>
<name>A0A372NR88_9SPHI</name>
<keyword evidence="3" id="KW-1185">Reference proteome</keyword>
<dbReference type="AlphaFoldDB" id="A0A372NR88"/>
<reference evidence="2 3" key="1">
    <citation type="submission" date="2018-08" db="EMBL/GenBank/DDBJ databases">
        <title>Mucilaginibacter sp. MYSH2.</title>
        <authorList>
            <person name="Seo T."/>
        </authorList>
    </citation>
    <scope>NUCLEOTIDE SEQUENCE [LARGE SCALE GENOMIC DNA]</scope>
    <source>
        <strain evidence="2 3">MYSH2</strain>
    </source>
</reference>
<sequence length="224" mass="25216">MEASKIIPALGLAAAGLRPVPGSKFICDQDIKDDSFGILCKYVQELTGIRLSEEDISLLLQAAKFKTLRKRQYLLQEGDVCRYMNFVTNGALKMYSVNERGHEAIIVLSTENSWIADRESMGLQTSSIYNIEAIEKTHIVQFTPGQLDALGQAIPAVAEMTRLQNKQLAIATQKRIHAAISMTAEERYHDLISCYPEYIQRFSQNMLASYLGIKPETLSRVRKR</sequence>
<dbReference type="CDD" id="cd00038">
    <property type="entry name" value="CAP_ED"/>
    <property type="match status" value="1"/>
</dbReference>
<evidence type="ECO:0000313" key="3">
    <source>
        <dbReference type="Proteomes" id="UP000264217"/>
    </source>
</evidence>
<proteinExistence type="predicted"/>
<dbReference type="RefSeq" id="WP_117393353.1">
    <property type="nucleotide sequence ID" value="NZ_QWDC01000003.1"/>
</dbReference>
<evidence type="ECO:0000313" key="2">
    <source>
        <dbReference type="EMBL" id="RFZ91150.1"/>
    </source>
</evidence>
<dbReference type="OrthoDB" id="758145at2"/>
<dbReference type="InterPro" id="IPR000595">
    <property type="entry name" value="cNMP-bd_dom"/>
</dbReference>
<protein>
    <submittedName>
        <fullName evidence="2">Crp/Fnr family transcriptional regulator</fullName>
    </submittedName>
</protein>
<dbReference type="SUPFAM" id="SSF51206">
    <property type="entry name" value="cAMP-binding domain-like"/>
    <property type="match status" value="1"/>
</dbReference>
<gene>
    <name evidence="2" type="ORF">D0C36_19605</name>
</gene>
<organism evidence="2 3">
    <name type="scientific">Mucilaginibacter conchicola</name>
    <dbReference type="NCBI Taxonomy" id="2303333"/>
    <lineage>
        <taxon>Bacteria</taxon>
        <taxon>Pseudomonadati</taxon>
        <taxon>Bacteroidota</taxon>
        <taxon>Sphingobacteriia</taxon>
        <taxon>Sphingobacteriales</taxon>
        <taxon>Sphingobacteriaceae</taxon>
        <taxon>Mucilaginibacter</taxon>
    </lineage>
</organism>
<evidence type="ECO:0000259" key="1">
    <source>
        <dbReference type="Pfam" id="PF00027"/>
    </source>
</evidence>
<dbReference type="EMBL" id="QWDC01000003">
    <property type="protein sequence ID" value="RFZ91150.1"/>
    <property type="molecule type" value="Genomic_DNA"/>
</dbReference>